<protein>
    <submittedName>
        <fullName evidence="7">Putative peptide chain release factor-like protein</fullName>
    </submittedName>
</protein>
<dbReference type="OrthoDB" id="277888at2759"/>
<sequence>MYRLVISRLLRQSPAPAPALPTPPRVLSTPRTVHKELFIATPRALHTSAQSRKRLDAHVFSYPDGIHGSAAGSDSNVCAAEYDDSPAKHLDTQIDAALDESSPTSDSLAGSIVKHNLIQAFSQTLASRGDKKVIVVDDKDIDETFIRGSGNGGQKINKTSSCAQLIHRPTGIVVQVRSSLLFPHSTSFLSFIFYLLYTVVPGNEIAPCKQENSEETAAHQTRRTDQQAALENRRQDK</sequence>
<dbReference type="Pfam" id="PF00472">
    <property type="entry name" value="RF-1"/>
    <property type="match status" value="1"/>
</dbReference>
<accession>A0A1R1YKD8</accession>
<comment type="subcellular location">
    <subcellularLocation>
        <location evidence="1">Mitochondrion</location>
    </subcellularLocation>
</comment>
<dbReference type="Gene3D" id="3.30.160.20">
    <property type="match status" value="1"/>
</dbReference>
<dbReference type="InterPro" id="IPR000352">
    <property type="entry name" value="Pep_chain_release_fac_I"/>
</dbReference>
<evidence type="ECO:0000313" key="8">
    <source>
        <dbReference type="Proteomes" id="UP000187429"/>
    </source>
</evidence>
<reference evidence="8" key="1">
    <citation type="submission" date="2017-01" db="EMBL/GenBank/DDBJ databases">
        <authorList>
            <person name="Wang Y."/>
            <person name="White M."/>
            <person name="Kvist S."/>
            <person name="Moncalvo J.-M."/>
        </authorList>
    </citation>
    <scope>NUCLEOTIDE SEQUENCE [LARGE SCALE GENOMIC DNA]</scope>
    <source>
        <strain evidence="8">ID-206-W2</strain>
    </source>
</reference>
<evidence type="ECO:0000256" key="4">
    <source>
        <dbReference type="ARBA" id="ARBA00023128"/>
    </source>
</evidence>
<evidence type="ECO:0000259" key="6">
    <source>
        <dbReference type="Pfam" id="PF00472"/>
    </source>
</evidence>
<name>A0A1R1YKD8_9FUNG</name>
<evidence type="ECO:0000256" key="2">
    <source>
        <dbReference type="ARBA" id="ARBA00010835"/>
    </source>
</evidence>
<dbReference type="Proteomes" id="UP000187429">
    <property type="component" value="Unassembled WGS sequence"/>
</dbReference>
<dbReference type="GO" id="GO:0003747">
    <property type="term" value="F:translation release factor activity"/>
    <property type="evidence" value="ECO:0007669"/>
    <property type="project" value="InterPro"/>
</dbReference>
<dbReference type="GO" id="GO:0005739">
    <property type="term" value="C:mitochondrion"/>
    <property type="evidence" value="ECO:0007669"/>
    <property type="project" value="UniProtKB-SubCell"/>
</dbReference>
<dbReference type="InterPro" id="IPR052405">
    <property type="entry name" value="Mito_Transl_Release_Factor"/>
</dbReference>
<evidence type="ECO:0000256" key="5">
    <source>
        <dbReference type="SAM" id="MobiDB-lite"/>
    </source>
</evidence>
<dbReference type="PANTHER" id="PTHR46203:SF1">
    <property type="entry name" value="MITOCHONDRIAL TRANSLATION RELEASE FACTOR IN RESCUE"/>
    <property type="match status" value="1"/>
</dbReference>
<feature type="domain" description="Prokaryotic-type class I peptide chain release factors" evidence="6">
    <location>
        <begin position="134"/>
        <end position="178"/>
    </location>
</feature>
<dbReference type="GO" id="GO:0032543">
    <property type="term" value="P:mitochondrial translation"/>
    <property type="evidence" value="ECO:0007669"/>
    <property type="project" value="UniProtKB-ARBA"/>
</dbReference>
<evidence type="ECO:0000256" key="3">
    <source>
        <dbReference type="ARBA" id="ARBA00022946"/>
    </source>
</evidence>
<keyword evidence="4" id="KW-0496">Mitochondrion</keyword>
<comment type="caution">
    <text evidence="7">The sequence shown here is derived from an EMBL/GenBank/DDBJ whole genome shotgun (WGS) entry which is preliminary data.</text>
</comment>
<gene>
    <name evidence="7" type="ORF">AYI69_g3178</name>
</gene>
<dbReference type="AlphaFoldDB" id="A0A1R1YKD8"/>
<evidence type="ECO:0000313" key="7">
    <source>
        <dbReference type="EMBL" id="OMJ27387.1"/>
    </source>
</evidence>
<keyword evidence="8" id="KW-1185">Reference proteome</keyword>
<dbReference type="SUPFAM" id="SSF75620">
    <property type="entry name" value="Release factor"/>
    <property type="match status" value="1"/>
</dbReference>
<dbReference type="EMBL" id="LSSM01001042">
    <property type="protein sequence ID" value="OMJ27387.1"/>
    <property type="molecule type" value="Genomic_DNA"/>
</dbReference>
<feature type="region of interest" description="Disordered" evidence="5">
    <location>
        <begin position="210"/>
        <end position="237"/>
    </location>
</feature>
<proteinExistence type="inferred from homology"/>
<evidence type="ECO:0000256" key="1">
    <source>
        <dbReference type="ARBA" id="ARBA00004173"/>
    </source>
</evidence>
<keyword evidence="3" id="KW-0809">Transit peptide</keyword>
<organism evidence="7 8">
    <name type="scientific">Smittium culicis</name>
    <dbReference type="NCBI Taxonomy" id="133412"/>
    <lineage>
        <taxon>Eukaryota</taxon>
        <taxon>Fungi</taxon>
        <taxon>Fungi incertae sedis</taxon>
        <taxon>Zoopagomycota</taxon>
        <taxon>Kickxellomycotina</taxon>
        <taxon>Harpellomycetes</taxon>
        <taxon>Harpellales</taxon>
        <taxon>Legeriomycetaceae</taxon>
        <taxon>Smittium</taxon>
    </lineage>
</organism>
<comment type="similarity">
    <text evidence="2">Belongs to the prokaryotic/mitochondrial release factor family.</text>
</comment>
<dbReference type="PANTHER" id="PTHR46203">
    <property type="entry name" value="PROBABLE PEPTIDE CHAIN RELEASE FACTOR C12ORF65"/>
    <property type="match status" value="1"/>
</dbReference>
<dbReference type="InterPro" id="IPR045853">
    <property type="entry name" value="Pep_chain_release_fac_I_sf"/>
</dbReference>